<dbReference type="InterPro" id="IPR008995">
    <property type="entry name" value="Mo/tungstate-bd_C_term_dom"/>
</dbReference>
<evidence type="ECO:0000256" key="1">
    <source>
        <dbReference type="ARBA" id="ARBA00022448"/>
    </source>
</evidence>
<dbReference type="PROSITE" id="PS00211">
    <property type="entry name" value="ABC_TRANSPORTER_1"/>
    <property type="match status" value="1"/>
</dbReference>
<dbReference type="InterPro" id="IPR003593">
    <property type="entry name" value="AAA+_ATPase"/>
</dbReference>
<dbReference type="SMART" id="SM00382">
    <property type="entry name" value="AAA"/>
    <property type="match status" value="1"/>
</dbReference>
<dbReference type="EMBL" id="CP012605">
    <property type="protein sequence ID" value="ANH74501.1"/>
    <property type="molecule type" value="Genomic_DNA"/>
</dbReference>
<dbReference type="AlphaFoldDB" id="A0AAC9BIK9"/>
<protein>
    <submittedName>
        <fullName evidence="7">ABC transporter family protein</fullName>
    </submittedName>
</protein>
<keyword evidence="5" id="KW-0067">ATP-binding</keyword>
<keyword evidence="2" id="KW-1003">Cell membrane</keyword>
<keyword evidence="4" id="KW-0547">Nucleotide-binding</keyword>
<dbReference type="FunFam" id="3.40.50.300:FF:000133">
    <property type="entry name" value="Spermidine/putrescine import ATP-binding protein PotA"/>
    <property type="match status" value="1"/>
</dbReference>
<dbReference type="GO" id="GO:0043190">
    <property type="term" value="C:ATP-binding cassette (ABC) transporter complex"/>
    <property type="evidence" value="ECO:0007669"/>
    <property type="project" value="InterPro"/>
</dbReference>
<dbReference type="InterPro" id="IPR050093">
    <property type="entry name" value="ABC_SmlMolc_Importer"/>
</dbReference>
<evidence type="ECO:0000259" key="6">
    <source>
        <dbReference type="PROSITE" id="PS50893"/>
    </source>
</evidence>
<feature type="domain" description="ABC transporter" evidence="6">
    <location>
        <begin position="1"/>
        <end position="239"/>
    </location>
</feature>
<evidence type="ECO:0000256" key="5">
    <source>
        <dbReference type="ARBA" id="ARBA00022840"/>
    </source>
</evidence>
<name>A0AAC9BIK9_9RALS</name>
<dbReference type="PANTHER" id="PTHR42781">
    <property type="entry name" value="SPERMIDINE/PUTRESCINE IMPORT ATP-BINDING PROTEIN POTA"/>
    <property type="match status" value="1"/>
</dbReference>
<dbReference type="KEGG" id="rin:ACS15_1643"/>
<dbReference type="GO" id="GO:0015847">
    <property type="term" value="P:putrescine transport"/>
    <property type="evidence" value="ECO:0007669"/>
    <property type="project" value="UniProtKB-ARBA"/>
</dbReference>
<organism evidence="7 8">
    <name type="scientific">Ralstonia insidiosa</name>
    <dbReference type="NCBI Taxonomy" id="190721"/>
    <lineage>
        <taxon>Bacteria</taxon>
        <taxon>Pseudomonadati</taxon>
        <taxon>Pseudomonadota</taxon>
        <taxon>Betaproteobacteria</taxon>
        <taxon>Burkholderiales</taxon>
        <taxon>Burkholderiaceae</taxon>
        <taxon>Ralstonia</taxon>
    </lineage>
</organism>
<evidence type="ECO:0000256" key="3">
    <source>
        <dbReference type="ARBA" id="ARBA00022519"/>
    </source>
</evidence>
<dbReference type="SUPFAM" id="SSF52540">
    <property type="entry name" value="P-loop containing nucleoside triphosphate hydrolases"/>
    <property type="match status" value="1"/>
</dbReference>
<evidence type="ECO:0000313" key="8">
    <source>
        <dbReference type="Proteomes" id="UP000077927"/>
    </source>
</evidence>
<dbReference type="InterPro" id="IPR013611">
    <property type="entry name" value="Transp-assoc_OB_typ2"/>
</dbReference>
<dbReference type="Proteomes" id="UP000077927">
    <property type="component" value="Chromosome 1"/>
</dbReference>
<dbReference type="Gene3D" id="2.40.50.100">
    <property type="match status" value="1"/>
</dbReference>
<evidence type="ECO:0000256" key="2">
    <source>
        <dbReference type="ARBA" id="ARBA00022475"/>
    </source>
</evidence>
<gene>
    <name evidence="7" type="ORF">ACS15_1643</name>
</gene>
<evidence type="ECO:0000256" key="4">
    <source>
        <dbReference type="ARBA" id="ARBA00022741"/>
    </source>
</evidence>
<dbReference type="SUPFAM" id="SSF50331">
    <property type="entry name" value="MOP-like"/>
    <property type="match status" value="1"/>
</dbReference>
<dbReference type="GO" id="GO:0016887">
    <property type="term" value="F:ATP hydrolysis activity"/>
    <property type="evidence" value="ECO:0007669"/>
    <property type="project" value="InterPro"/>
</dbReference>
<dbReference type="InterPro" id="IPR003439">
    <property type="entry name" value="ABC_transporter-like_ATP-bd"/>
</dbReference>
<dbReference type="GO" id="GO:0005524">
    <property type="term" value="F:ATP binding"/>
    <property type="evidence" value="ECO:0007669"/>
    <property type="project" value="UniProtKB-KW"/>
</dbReference>
<evidence type="ECO:0000313" key="7">
    <source>
        <dbReference type="EMBL" id="ANH74501.1"/>
    </source>
</evidence>
<sequence length="362" mass="39987">MKTDDVIVSFRGVRKTYDGETLVVKHLDLDIYQGEFLTLLGPSGSGKTTCLMMLAGFEFPTGGEIRLEGALLNNVPPHKRNIGMVFQNYALFPHLTVAQNVEYPLTVRKLPASERADRVHKALQMVRMEGFAKRYPAQLSGGQQQRIALARALVFEPKLVLMDEPLGALDKQLREHMQYELKSLHEKLGVTFVYVTHDQGEALTMSDRVAVFDKGIVQQLDTVDSLYERPCNEFVANFIGDSNTLRGTVTRIDGDYCELQLNDGARVVGRNIAGANVGATATGCIRPERMRLLDGAPAAGNAITGQTRGLVYFGDHVRMRCALPDQPECFVKVPLGTRALEGFAPGAPIQLEFAPEHLRVFV</sequence>
<proteinExistence type="predicted"/>
<dbReference type="PANTHER" id="PTHR42781:SF6">
    <property type="entry name" value="SPERMIDINE_PUTRESCINE IMPORT ATP-BINDING PROTEIN POTA"/>
    <property type="match status" value="1"/>
</dbReference>
<keyword evidence="3" id="KW-0997">Cell inner membrane</keyword>
<accession>A0AAC9BIK9</accession>
<dbReference type="Pfam" id="PF00005">
    <property type="entry name" value="ABC_tran"/>
    <property type="match status" value="1"/>
</dbReference>
<dbReference type="PROSITE" id="PS50893">
    <property type="entry name" value="ABC_TRANSPORTER_2"/>
    <property type="match status" value="1"/>
</dbReference>
<dbReference type="RefSeq" id="WP_021194553.1">
    <property type="nucleotide sequence ID" value="NZ_CP012605.1"/>
</dbReference>
<dbReference type="Gene3D" id="3.40.50.300">
    <property type="entry name" value="P-loop containing nucleotide triphosphate hydrolases"/>
    <property type="match status" value="1"/>
</dbReference>
<dbReference type="GO" id="GO:0022857">
    <property type="term" value="F:transmembrane transporter activity"/>
    <property type="evidence" value="ECO:0007669"/>
    <property type="project" value="InterPro"/>
</dbReference>
<dbReference type="InterPro" id="IPR017871">
    <property type="entry name" value="ABC_transporter-like_CS"/>
</dbReference>
<keyword evidence="3" id="KW-0472">Membrane</keyword>
<keyword evidence="1" id="KW-0813">Transport</keyword>
<dbReference type="InterPro" id="IPR027417">
    <property type="entry name" value="P-loop_NTPase"/>
</dbReference>
<reference evidence="7 8" key="1">
    <citation type="submission" date="2015-09" db="EMBL/GenBank/DDBJ databases">
        <authorList>
            <person name="Xu Y."/>
            <person name="Nagy A."/>
            <person name="Liu N.T."/>
            <person name="Nou X."/>
        </authorList>
    </citation>
    <scope>NUCLEOTIDE SEQUENCE [LARGE SCALE GENOMIC DNA]</scope>
    <source>
        <strain evidence="7 8">FC1138</strain>
    </source>
</reference>
<dbReference type="Pfam" id="PF08402">
    <property type="entry name" value="TOBE_2"/>
    <property type="match status" value="1"/>
</dbReference>